<keyword evidence="1" id="KW-0472">Membrane</keyword>
<keyword evidence="1" id="KW-0812">Transmembrane</keyword>
<sequence length="71" mass="8503">MFETVTIAWIFTVTAVVFSFIKWYLSRNDDYWKKRGIPHNPRASFYKMYKETMEKVRFPLSENKTNVSAVS</sequence>
<keyword evidence="3" id="KW-1185">Reference proteome</keyword>
<organism evidence="2 3">
    <name type="scientific">Nephila pilipes</name>
    <name type="common">Giant wood spider</name>
    <name type="synonym">Nephila maculata</name>
    <dbReference type="NCBI Taxonomy" id="299642"/>
    <lineage>
        <taxon>Eukaryota</taxon>
        <taxon>Metazoa</taxon>
        <taxon>Ecdysozoa</taxon>
        <taxon>Arthropoda</taxon>
        <taxon>Chelicerata</taxon>
        <taxon>Arachnida</taxon>
        <taxon>Araneae</taxon>
        <taxon>Araneomorphae</taxon>
        <taxon>Entelegynae</taxon>
        <taxon>Araneoidea</taxon>
        <taxon>Nephilidae</taxon>
        <taxon>Nephila</taxon>
    </lineage>
</organism>
<comment type="caution">
    <text evidence="2">The sequence shown here is derived from an EMBL/GenBank/DDBJ whole genome shotgun (WGS) entry which is preliminary data.</text>
</comment>
<name>A0A8X6I3I3_NEPPI</name>
<feature type="transmembrane region" description="Helical" evidence="1">
    <location>
        <begin position="6"/>
        <end position="25"/>
    </location>
</feature>
<evidence type="ECO:0000313" key="2">
    <source>
        <dbReference type="EMBL" id="GFS29680.1"/>
    </source>
</evidence>
<keyword evidence="1" id="KW-1133">Transmembrane helix</keyword>
<accession>A0A8X6I3I3</accession>
<dbReference type="EMBL" id="BMAW01087418">
    <property type="protein sequence ID" value="GFS29680.1"/>
    <property type="molecule type" value="Genomic_DNA"/>
</dbReference>
<proteinExistence type="predicted"/>
<gene>
    <name evidence="2" type="ORF">NPIL_489231</name>
</gene>
<reference evidence="2" key="1">
    <citation type="submission" date="2020-08" db="EMBL/GenBank/DDBJ databases">
        <title>Multicomponent nature underlies the extraordinary mechanical properties of spider dragline silk.</title>
        <authorList>
            <person name="Kono N."/>
            <person name="Nakamura H."/>
            <person name="Mori M."/>
            <person name="Yoshida Y."/>
            <person name="Ohtoshi R."/>
            <person name="Malay A.D."/>
            <person name="Moran D.A.P."/>
            <person name="Tomita M."/>
            <person name="Numata K."/>
            <person name="Arakawa K."/>
        </authorList>
    </citation>
    <scope>NUCLEOTIDE SEQUENCE</scope>
</reference>
<protein>
    <submittedName>
        <fullName evidence="2">Uncharacterized protein</fullName>
    </submittedName>
</protein>
<evidence type="ECO:0000256" key="1">
    <source>
        <dbReference type="SAM" id="Phobius"/>
    </source>
</evidence>
<dbReference type="OrthoDB" id="6430246at2759"/>
<dbReference type="Proteomes" id="UP000887013">
    <property type="component" value="Unassembled WGS sequence"/>
</dbReference>
<evidence type="ECO:0000313" key="3">
    <source>
        <dbReference type="Proteomes" id="UP000887013"/>
    </source>
</evidence>
<dbReference type="AlphaFoldDB" id="A0A8X6I3I3"/>